<reference evidence="1 2" key="1">
    <citation type="submission" date="2018-02" db="EMBL/GenBank/DDBJ databases">
        <title>Comparative genomes isolates from brazilian mangrove.</title>
        <authorList>
            <person name="Araujo J.E."/>
            <person name="Taketani R.G."/>
            <person name="Silva M.C.P."/>
            <person name="Loureco M.V."/>
            <person name="Andreote F.D."/>
        </authorList>
    </citation>
    <scope>NUCLEOTIDE SEQUENCE [LARGE SCALE GENOMIC DNA]</scope>
    <source>
        <strain evidence="1 2">Nap-Phe MGV</strain>
    </source>
</reference>
<gene>
    <name evidence="1" type="ORF">C5Y93_07985</name>
</gene>
<dbReference type="EMBL" id="PUHZ01000008">
    <property type="protein sequence ID" value="PQO46762.1"/>
    <property type="molecule type" value="Genomic_DNA"/>
</dbReference>
<comment type="caution">
    <text evidence="1">The sequence shown here is derived from an EMBL/GenBank/DDBJ whole genome shotgun (WGS) entry which is preliminary data.</text>
</comment>
<proteinExistence type="predicted"/>
<evidence type="ECO:0000313" key="1">
    <source>
        <dbReference type="EMBL" id="PQO46762.1"/>
    </source>
</evidence>
<sequence length="241" mass="28244">MQWLTFDQARRRCEQLPHATDLQYLSVEADFSQLYRDIPVEPDYVPPSDGSPSPVHRWYFAIEDRVASIEVEVDESYRELTVTLETPYFDRQRQSGDWTVLREFVGLPASIRLRRPHQIFYRCEKPRHVLYLPSGKGWYSPVYGAVSRREINELWDFVQQDPEKNPYVIGPPEPEGDWGLFVREVQGVVARGELHRVLRSGYGWSMRFPTLEYKAYDVSGVSPHVYHIRNGKVDGPQLLDW</sequence>
<accession>A0A2S8GQT4</accession>
<dbReference type="Proteomes" id="UP000237819">
    <property type="component" value="Unassembled WGS sequence"/>
</dbReference>
<organism evidence="1 2">
    <name type="scientific">Blastopirellula marina</name>
    <dbReference type="NCBI Taxonomy" id="124"/>
    <lineage>
        <taxon>Bacteria</taxon>
        <taxon>Pseudomonadati</taxon>
        <taxon>Planctomycetota</taxon>
        <taxon>Planctomycetia</taxon>
        <taxon>Pirellulales</taxon>
        <taxon>Pirellulaceae</taxon>
        <taxon>Blastopirellula</taxon>
    </lineage>
</organism>
<dbReference type="AlphaFoldDB" id="A0A2S8GQT4"/>
<protein>
    <submittedName>
        <fullName evidence="1">Uncharacterized protein</fullName>
    </submittedName>
</protein>
<dbReference type="OrthoDB" id="509265at2"/>
<name>A0A2S8GQT4_9BACT</name>
<evidence type="ECO:0000313" key="2">
    <source>
        <dbReference type="Proteomes" id="UP000237819"/>
    </source>
</evidence>
<dbReference type="RefSeq" id="WP_105334888.1">
    <property type="nucleotide sequence ID" value="NZ_PUHZ01000008.1"/>
</dbReference>